<evidence type="ECO:0000256" key="1">
    <source>
        <dbReference type="ARBA" id="ARBA00004984"/>
    </source>
</evidence>
<dbReference type="EC" id="3.5.4.3" evidence="3 7"/>
<dbReference type="UniPathway" id="UPA00603">
    <property type="reaction ID" value="UER00660"/>
</dbReference>
<evidence type="ECO:0000256" key="8">
    <source>
        <dbReference type="RuleBase" id="RU366009"/>
    </source>
</evidence>
<dbReference type="FunFam" id="3.20.20.140:FF:000022">
    <property type="entry name" value="Guanine deaminase"/>
    <property type="match status" value="1"/>
</dbReference>
<evidence type="ECO:0000256" key="5">
    <source>
        <dbReference type="ARBA" id="ARBA00022801"/>
    </source>
</evidence>
<dbReference type="InterPro" id="IPR051607">
    <property type="entry name" value="Metallo-dep_hydrolases"/>
</dbReference>
<proteinExistence type="inferred from homology"/>
<dbReference type="PANTHER" id="PTHR11271:SF6">
    <property type="entry name" value="GUANINE DEAMINASE"/>
    <property type="match status" value="1"/>
</dbReference>
<dbReference type="GO" id="GO:0005829">
    <property type="term" value="C:cytosol"/>
    <property type="evidence" value="ECO:0007669"/>
    <property type="project" value="TreeGrafter"/>
</dbReference>
<dbReference type="EMBL" id="FMBC01000023">
    <property type="protein sequence ID" value="SCC42308.1"/>
    <property type="molecule type" value="Genomic_DNA"/>
</dbReference>
<dbReference type="InterPro" id="IPR011059">
    <property type="entry name" value="Metal-dep_hydrolase_composite"/>
</dbReference>
<dbReference type="GO" id="GO:0008270">
    <property type="term" value="F:zinc ion binding"/>
    <property type="evidence" value="ECO:0007669"/>
    <property type="project" value="UniProtKB-UniRule"/>
</dbReference>
<evidence type="ECO:0000256" key="4">
    <source>
        <dbReference type="ARBA" id="ARBA00022723"/>
    </source>
</evidence>
<evidence type="ECO:0000256" key="3">
    <source>
        <dbReference type="ARBA" id="ARBA00012781"/>
    </source>
</evidence>
<dbReference type="RefSeq" id="WP_090136423.1">
    <property type="nucleotide sequence ID" value="NZ_FMBC01000023.1"/>
</dbReference>
<dbReference type="Proteomes" id="UP000198515">
    <property type="component" value="Unassembled WGS sequence"/>
</dbReference>
<name>A0A1C4EFD0_9ENTR</name>
<comment type="cofactor">
    <cofactor evidence="8">
        <name>Zn(2+)</name>
        <dbReference type="ChEBI" id="CHEBI:29105"/>
    </cofactor>
    <text evidence="8">Binds 1 zinc ion per subunit.</text>
</comment>
<dbReference type="Pfam" id="PF01979">
    <property type="entry name" value="Amidohydro_1"/>
    <property type="match status" value="1"/>
</dbReference>
<dbReference type="CDD" id="cd01303">
    <property type="entry name" value="GDEase"/>
    <property type="match status" value="1"/>
</dbReference>
<dbReference type="SUPFAM" id="SSF51556">
    <property type="entry name" value="Metallo-dependent hydrolases"/>
    <property type="match status" value="1"/>
</dbReference>
<evidence type="ECO:0000313" key="10">
    <source>
        <dbReference type="EMBL" id="SCC42308.1"/>
    </source>
</evidence>
<keyword evidence="6 8" id="KW-0862">Zinc</keyword>
<feature type="domain" description="Amidohydrolase-related" evidence="9">
    <location>
        <begin position="71"/>
        <end position="430"/>
    </location>
</feature>
<reference evidence="11" key="1">
    <citation type="submission" date="2016-08" db="EMBL/GenBank/DDBJ databases">
        <authorList>
            <person name="Varghese N."/>
            <person name="Submissions Spin"/>
        </authorList>
    </citation>
    <scope>NUCLEOTIDE SEQUENCE [LARGE SCALE GENOMIC DNA]</scope>
    <source>
        <strain evidence="11">REICA_142</strain>
    </source>
</reference>
<dbReference type="InterPro" id="IPR006680">
    <property type="entry name" value="Amidohydro-rel"/>
</dbReference>
<evidence type="ECO:0000256" key="6">
    <source>
        <dbReference type="ARBA" id="ARBA00022833"/>
    </source>
</evidence>
<dbReference type="PANTHER" id="PTHR11271">
    <property type="entry name" value="GUANINE DEAMINASE"/>
    <property type="match status" value="1"/>
</dbReference>
<accession>A0A1C4EFD0</accession>
<organism evidence="10 11">
    <name type="scientific">Kosakonia oryziphila</name>
    <dbReference type="NCBI Taxonomy" id="1005667"/>
    <lineage>
        <taxon>Bacteria</taxon>
        <taxon>Pseudomonadati</taxon>
        <taxon>Pseudomonadota</taxon>
        <taxon>Gammaproteobacteria</taxon>
        <taxon>Enterobacterales</taxon>
        <taxon>Enterobacteriaceae</taxon>
        <taxon>Kosakonia</taxon>
    </lineage>
</organism>
<evidence type="ECO:0000256" key="2">
    <source>
        <dbReference type="ARBA" id="ARBA00006745"/>
    </source>
</evidence>
<gene>
    <name evidence="10" type="ORF">GA0061070_102312</name>
</gene>
<dbReference type="InterPro" id="IPR014311">
    <property type="entry name" value="Guanine_deaminase"/>
</dbReference>
<comment type="similarity">
    <text evidence="2 8">Belongs to the metallo-dependent hydrolases superfamily. ATZ/TRZ family.</text>
</comment>
<comment type="pathway">
    <text evidence="1 8">Purine metabolism; guanine degradation; xanthine from guanine: step 1/1.</text>
</comment>
<comment type="function">
    <text evidence="8">Catalyzes the hydrolytic deamination of guanine, producing xanthine and ammonia.</text>
</comment>
<dbReference type="Gene3D" id="3.20.20.140">
    <property type="entry name" value="Metal-dependent hydrolases"/>
    <property type="match status" value="1"/>
</dbReference>
<evidence type="ECO:0000256" key="7">
    <source>
        <dbReference type="NCBIfam" id="TIGR02967"/>
    </source>
</evidence>
<dbReference type="NCBIfam" id="NF006679">
    <property type="entry name" value="PRK09228.1"/>
    <property type="match status" value="1"/>
</dbReference>
<dbReference type="SUPFAM" id="SSF51338">
    <property type="entry name" value="Composite domain of metallo-dependent hydrolases"/>
    <property type="match status" value="1"/>
</dbReference>
<dbReference type="GO" id="GO:0008892">
    <property type="term" value="F:guanine deaminase activity"/>
    <property type="evidence" value="ECO:0007669"/>
    <property type="project" value="UniProtKB-UniRule"/>
</dbReference>
<keyword evidence="11" id="KW-1185">Reference proteome</keyword>
<dbReference type="NCBIfam" id="TIGR02967">
    <property type="entry name" value="guan_deamin"/>
    <property type="match status" value="1"/>
</dbReference>
<dbReference type="Gene3D" id="2.30.40.10">
    <property type="entry name" value="Urease, subunit C, domain 1"/>
    <property type="match status" value="1"/>
</dbReference>
<comment type="catalytic activity">
    <reaction evidence="8">
        <text>guanine + H2O + H(+) = xanthine + NH4(+)</text>
        <dbReference type="Rhea" id="RHEA:14665"/>
        <dbReference type="ChEBI" id="CHEBI:15377"/>
        <dbReference type="ChEBI" id="CHEBI:15378"/>
        <dbReference type="ChEBI" id="CHEBI:16235"/>
        <dbReference type="ChEBI" id="CHEBI:17712"/>
        <dbReference type="ChEBI" id="CHEBI:28938"/>
        <dbReference type="EC" id="3.5.4.3"/>
    </reaction>
</comment>
<sequence length="439" mass="50115">MIDYHAAIRGALFDIAKVCDNADDIAHHARFIEDGLLFIRDGKIQARMSWQEGEQYLDAHKGYTDRRGKLLLPGFIDAHVHYPQTEMIGAFGEQLLEWLTTYTFPVESQFADEAYAAEIAEFFISQLLSHGTTTALVFCTLHPESVNALFSEALRLNMRLIAGKVMMDRHTPEYLSETAEQSYQQTRELIQRWQHRGRLGYAITPRFAPTSSPELLEAVRRLREEFPQTWLQTHLSENPNEVAWVNDLWPEHQRYLDVYHHYQLTGERSVFAHGIHLHDEEWQCLHDTGSAVAFCPTSNLFLGSGLFRLPACWRNKVRMGIGTDVGAGTTFSMLRTLGEAYKVGQLQSYRLRASEAFYHATLGGAHALRLDDEIGNFAPGKEADFVVIDPEVTPLQRLRNERCKDIYEQLFVLMTLGDERNISETWINGQCAWSTATVS</sequence>
<dbReference type="OrthoDB" id="9787621at2"/>
<keyword evidence="4 8" id="KW-0479">Metal-binding</keyword>
<dbReference type="AlphaFoldDB" id="A0A1C4EFD0"/>
<dbReference type="GO" id="GO:0006147">
    <property type="term" value="P:guanine catabolic process"/>
    <property type="evidence" value="ECO:0007669"/>
    <property type="project" value="UniProtKB-UniRule"/>
</dbReference>
<protein>
    <recommendedName>
        <fullName evidence="3 7">Guanine deaminase</fullName>
        <shortName evidence="8">Guanase</shortName>
        <ecNumber evidence="3 7">3.5.4.3</ecNumber>
    </recommendedName>
    <alternativeName>
        <fullName evidence="8">Guanine aminohydrolase</fullName>
    </alternativeName>
</protein>
<keyword evidence="5 8" id="KW-0378">Hydrolase</keyword>
<dbReference type="InterPro" id="IPR032466">
    <property type="entry name" value="Metal_Hydrolase"/>
</dbReference>
<evidence type="ECO:0000313" key="11">
    <source>
        <dbReference type="Proteomes" id="UP000198515"/>
    </source>
</evidence>
<evidence type="ECO:0000259" key="9">
    <source>
        <dbReference type="Pfam" id="PF01979"/>
    </source>
</evidence>